<dbReference type="AlphaFoldDB" id="A0A1M6H1G7"/>
<reference evidence="2" key="1">
    <citation type="submission" date="2016-11" db="EMBL/GenBank/DDBJ databases">
        <authorList>
            <person name="Varghese N."/>
            <person name="Submissions S."/>
        </authorList>
    </citation>
    <scope>NUCLEOTIDE SEQUENCE [LARGE SCALE GENOMIC DNA]</scope>
    <source>
        <strain evidence="2">DSM 22623</strain>
    </source>
</reference>
<evidence type="ECO:0000313" key="2">
    <source>
        <dbReference type="Proteomes" id="UP000184432"/>
    </source>
</evidence>
<protein>
    <submittedName>
        <fullName evidence="1">Uncharacterized protein</fullName>
    </submittedName>
</protein>
<keyword evidence="2" id="KW-1185">Reference proteome</keyword>
<proteinExistence type="predicted"/>
<organism evidence="1 2">
    <name type="scientific">Aquimarina spongiae</name>
    <dbReference type="NCBI Taxonomy" id="570521"/>
    <lineage>
        <taxon>Bacteria</taxon>
        <taxon>Pseudomonadati</taxon>
        <taxon>Bacteroidota</taxon>
        <taxon>Flavobacteriia</taxon>
        <taxon>Flavobacteriales</taxon>
        <taxon>Flavobacteriaceae</taxon>
        <taxon>Aquimarina</taxon>
    </lineage>
</organism>
<dbReference type="EMBL" id="FQYP01000006">
    <property type="protein sequence ID" value="SHJ16048.1"/>
    <property type="molecule type" value="Genomic_DNA"/>
</dbReference>
<sequence>MKKIRKNNLSIDKYTIAKLNYSKIKGGYPKAFATQSDQQITGCQTNCKSENCGTNYQ</sequence>
<dbReference type="RefSeq" id="WP_170864604.1">
    <property type="nucleotide sequence ID" value="NZ_FQYP01000006.1"/>
</dbReference>
<name>A0A1M6H1G7_9FLAO</name>
<evidence type="ECO:0000313" key="1">
    <source>
        <dbReference type="EMBL" id="SHJ16048.1"/>
    </source>
</evidence>
<dbReference type="Proteomes" id="UP000184432">
    <property type="component" value="Unassembled WGS sequence"/>
</dbReference>
<dbReference type="STRING" id="570521.SAMN04488508_10617"/>
<gene>
    <name evidence="1" type="ORF">SAMN04488508_10617</name>
</gene>
<accession>A0A1M6H1G7</accession>